<dbReference type="PANTHER" id="PTHR33303">
    <property type="entry name" value="CYTOPLASMIC PROTEIN-RELATED"/>
    <property type="match status" value="1"/>
</dbReference>
<dbReference type="InterPro" id="IPR003781">
    <property type="entry name" value="CoA-bd"/>
</dbReference>
<dbReference type="SUPFAM" id="SSF51735">
    <property type="entry name" value="NAD(P)-binding Rossmann-fold domains"/>
    <property type="match status" value="1"/>
</dbReference>
<protein>
    <submittedName>
        <fullName evidence="2">CoA-binding protein</fullName>
    </submittedName>
</protein>
<dbReference type="AlphaFoldDB" id="A0A6M1RSC9"/>
<reference evidence="2 3" key="1">
    <citation type="submission" date="2020-02" db="EMBL/GenBank/DDBJ databases">
        <title>Draft genome sequence of Limisphaera ngatamarikiensis NGM72.4T, a thermophilic Verrucomicrobia grouped in subdivision 3.</title>
        <authorList>
            <person name="Carere C.R."/>
            <person name="Steen J."/>
            <person name="Hugenholtz P."/>
            <person name="Stott M.B."/>
        </authorList>
    </citation>
    <scope>NUCLEOTIDE SEQUENCE [LARGE SCALE GENOMIC DNA]</scope>
    <source>
        <strain evidence="2 3">NGM72.4</strain>
    </source>
</reference>
<dbReference type="Pfam" id="PF13380">
    <property type="entry name" value="CoA_binding_2"/>
    <property type="match status" value="1"/>
</dbReference>
<evidence type="ECO:0000313" key="2">
    <source>
        <dbReference type="EMBL" id="NGO40297.1"/>
    </source>
</evidence>
<dbReference type="InterPro" id="IPR036291">
    <property type="entry name" value="NAD(P)-bd_dom_sf"/>
</dbReference>
<organism evidence="2 3">
    <name type="scientific">Limisphaera ngatamarikiensis</name>
    <dbReference type="NCBI Taxonomy" id="1324935"/>
    <lineage>
        <taxon>Bacteria</taxon>
        <taxon>Pseudomonadati</taxon>
        <taxon>Verrucomicrobiota</taxon>
        <taxon>Verrucomicrobiia</taxon>
        <taxon>Limisphaerales</taxon>
        <taxon>Limisphaeraceae</taxon>
        <taxon>Limisphaera</taxon>
    </lineage>
</organism>
<comment type="caution">
    <text evidence="2">The sequence shown here is derived from an EMBL/GenBank/DDBJ whole genome shotgun (WGS) entry which is preliminary data.</text>
</comment>
<dbReference type="PANTHER" id="PTHR33303:SF2">
    <property type="entry name" value="COA-BINDING DOMAIN-CONTAINING PROTEIN"/>
    <property type="match status" value="1"/>
</dbReference>
<dbReference type="SMART" id="SM00881">
    <property type="entry name" value="CoA_binding"/>
    <property type="match status" value="1"/>
</dbReference>
<feature type="domain" description="CoA-binding" evidence="1">
    <location>
        <begin position="20"/>
        <end position="113"/>
    </location>
</feature>
<evidence type="ECO:0000259" key="1">
    <source>
        <dbReference type="SMART" id="SM00881"/>
    </source>
</evidence>
<keyword evidence="3" id="KW-1185">Reference proteome</keyword>
<dbReference type="EMBL" id="JAAKYA010000082">
    <property type="protein sequence ID" value="NGO40297.1"/>
    <property type="molecule type" value="Genomic_DNA"/>
</dbReference>
<sequence length="148" mass="16748">MTEGCELPRFQLPPGEIRQLLATSRRIAVVGLSDKPDRDSYRVAEYLLRQGYDVIPVNPNVREVLGRPAWASLREVPGPVDIVDIFRRPDAVPEIVEAAIARGDRAIWMQEGIVHNEAAERARAAGLKVVMNRCLMKEHRQWLAMQRA</sequence>
<gene>
    <name evidence="2" type="ORF">G4L39_12955</name>
</gene>
<name>A0A6M1RSC9_9BACT</name>
<evidence type="ECO:0000313" key="3">
    <source>
        <dbReference type="Proteomes" id="UP000477311"/>
    </source>
</evidence>
<dbReference type="RefSeq" id="WP_165108725.1">
    <property type="nucleotide sequence ID" value="NZ_JAAKYA010000082.1"/>
</dbReference>
<accession>A0A6M1RSC9</accession>
<dbReference type="Proteomes" id="UP000477311">
    <property type="component" value="Unassembled WGS sequence"/>
</dbReference>
<proteinExistence type="predicted"/>
<dbReference type="Gene3D" id="3.40.50.720">
    <property type="entry name" value="NAD(P)-binding Rossmann-like Domain"/>
    <property type="match status" value="1"/>
</dbReference>